<dbReference type="InterPro" id="IPR011549">
    <property type="entry name" value="RibD_C"/>
</dbReference>
<comment type="pathway">
    <text evidence="2 12">Cofactor biosynthesis; riboflavin biosynthesis; 5-amino-6-(D-ribitylamino)uracil from GTP: step 2/4.</text>
</comment>
<dbReference type="GO" id="GO:0008835">
    <property type="term" value="F:diaminohydroxyphosphoribosylaminopyrimidine deaminase activity"/>
    <property type="evidence" value="ECO:0007669"/>
    <property type="project" value="UniProtKB-EC"/>
</dbReference>
<dbReference type="PROSITE" id="PS51747">
    <property type="entry name" value="CYT_DCMP_DEAMINASES_2"/>
    <property type="match status" value="1"/>
</dbReference>
<organism evidence="14 15">
    <name type="scientific">Candidatus Doriopsillibacter californiensis</name>
    <dbReference type="NCBI Taxonomy" id="2970740"/>
    <lineage>
        <taxon>Bacteria</taxon>
        <taxon>Pseudomonadati</taxon>
        <taxon>Pseudomonadota</taxon>
        <taxon>Gammaproteobacteria</taxon>
        <taxon>Candidatus Tethybacterales</taxon>
        <taxon>Candidatus Persebacteraceae</taxon>
        <taxon>Candidatus Doriopsillibacter</taxon>
    </lineage>
</organism>
<dbReference type="PANTHER" id="PTHR38011">
    <property type="entry name" value="DIHYDROFOLATE REDUCTASE FAMILY PROTEIN (AFU_ORTHOLOGUE AFUA_8G06820)"/>
    <property type="match status" value="1"/>
</dbReference>
<comment type="similarity">
    <text evidence="5 12">In the C-terminal section; belongs to the HTP reductase family.</text>
</comment>
<keyword evidence="6 12" id="KW-0686">Riboflavin biosynthesis</keyword>
<dbReference type="EC" id="1.1.1.193" evidence="12"/>
<proteinExistence type="inferred from homology"/>
<keyword evidence="12 14" id="KW-0378">Hydrolase</keyword>
<dbReference type="Pfam" id="PF00383">
    <property type="entry name" value="dCMP_cyt_deam_1"/>
    <property type="match status" value="1"/>
</dbReference>
<evidence type="ECO:0000256" key="1">
    <source>
        <dbReference type="ARBA" id="ARBA00002151"/>
    </source>
</evidence>
<evidence type="ECO:0000256" key="11">
    <source>
        <dbReference type="ARBA" id="ARBA00023268"/>
    </source>
</evidence>
<comment type="pathway">
    <text evidence="3 12">Cofactor biosynthesis; riboflavin biosynthesis; 5-amino-6-(D-ribitylamino)uracil from GTP: step 3/4.</text>
</comment>
<reference evidence="14" key="2">
    <citation type="journal article" date="2023" name="Microbiome">
        <title>Synthase-selected sorting approach identifies a beta-lactone synthase in a nudibranch symbiotic bacterium.</title>
        <authorList>
            <person name="Dzunkova M."/>
            <person name="La Clair J.J."/>
            <person name="Tyml T."/>
            <person name="Doud D."/>
            <person name="Schulz F."/>
            <person name="Piquer-Esteban S."/>
            <person name="Porcel Sanchis D."/>
            <person name="Osborn A."/>
            <person name="Robinson D."/>
            <person name="Louie K.B."/>
            <person name="Bowen B.P."/>
            <person name="Bowers R.M."/>
            <person name="Lee J."/>
            <person name="Arnau V."/>
            <person name="Diaz-Villanueva W."/>
            <person name="Stepanauskas R."/>
            <person name="Gosliner T."/>
            <person name="Date S.V."/>
            <person name="Northen T.R."/>
            <person name="Cheng J.F."/>
            <person name="Burkart M.D."/>
            <person name="Woyke T."/>
        </authorList>
    </citation>
    <scope>NUCLEOTIDE SEQUENCE</scope>
    <source>
        <strain evidence="14">Df01</strain>
    </source>
</reference>
<evidence type="ECO:0000256" key="12">
    <source>
        <dbReference type="PIRNR" id="PIRNR006769"/>
    </source>
</evidence>
<dbReference type="Gene3D" id="3.40.140.10">
    <property type="entry name" value="Cytidine Deaminase, domain 2"/>
    <property type="match status" value="1"/>
</dbReference>
<evidence type="ECO:0000256" key="4">
    <source>
        <dbReference type="ARBA" id="ARBA00005259"/>
    </source>
</evidence>
<dbReference type="CDD" id="cd01284">
    <property type="entry name" value="Riboflavin_deaminase-reductase"/>
    <property type="match status" value="1"/>
</dbReference>
<dbReference type="Pfam" id="PF01872">
    <property type="entry name" value="RibD_C"/>
    <property type="match status" value="1"/>
</dbReference>
<reference evidence="14" key="1">
    <citation type="submission" date="2022-08" db="EMBL/GenBank/DDBJ databases">
        <authorList>
            <person name="Dzunkova M."/>
            <person name="La Clair J."/>
            <person name="Tyml T."/>
            <person name="Doud D."/>
            <person name="Schulz F."/>
            <person name="Piquer S."/>
            <person name="Porcel Sanchis D."/>
            <person name="Osborn A."/>
            <person name="Robinson D."/>
            <person name="Louie K.B."/>
            <person name="Bowen B.P."/>
            <person name="Bowers R."/>
            <person name="Lee J."/>
            <person name="Arnau Llombart V."/>
            <person name="Diaz Villanueva W."/>
            <person name="Gosliner T."/>
            <person name="Northen T."/>
            <person name="Cheng J.-F."/>
            <person name="Burkart M.D."/>
            <person name="Woyke T."/>
        </authorList>
    </citation>
    <scope>NUCLEOTIDE SEQUENCE</scope>
    <source>
        <strain evidence="14">Df01</strain>
    </source>
</reference>
<dbReference type="InterPro" id="IPR002125">
    <property type="entry name" value="CMP_dCMP_dom"/>
</dbReference>
<dbReference type="InterPro" id="IPR004794">
    <property type="entry name" value="Eubact_RibD"/>
</dbReference>
<dbReference type="InterPro" id="IPR016192">
    <property type="entry name" value="APOBEC/CMP_deaminase_Zn-bd"/>
</dbReference>
<dbReference type="NCBIfam" id="TIGR00227">
    <property type="entry name" value="ribD_Cterm"/>
    <property type="match status" value="1"/>
</dbReference>
<keyword evidence="8 12" id="KW-0862">Zinc</keyword>
<dbReference type="Proteomes" id="UP001168167">
    <property type="component" value="Unassembled WGS sequence"/>
</dbReference>
<keyword evidence="10 12" id="KW-0560">Oxidoreductase</keyword>
<dbReference type="PROSITE" id="PS00903">
    <property type="entry name" value="CYT_DCMP_DEAMINASES_1"/>
    <property type="match status" value="1"/>
</dbReference>
<sequence length="394" mass="42128">MRLSNGWVRQAVSEAVSAVDRRWLVRALTLAENGLFTATPNPRVGCVICRSGRVIGEGWHRAAGEAHAEIIAMRQCDNNLRDADVYVNLEPCAHEGRTPPCAPLLAAARPARVVIATLDPNPTVSGKGVALLRDAGIDVVVVPPSDIIFQQALALNIGFVSRMVRKRPWLQLKIAATLDGKTALSSGLSRWISGERARIDAHYLRARSCAILTGIGTAQADDPQLTVRHVHTPRQPQRILVDRHLQATSTLRLFAGGAIVASAQSVPDFFADGVEVLSLPDSSGRVDLLQLMCELSARGINEVLVEAGRRLSGALLAAGLVDEIVLYQAPRVFGDSAFSMFDAPAPSTPAEAPTFALRQIEPLGDGDIKIIYDSLTAQQQLTAGIIDAATAKNA</sequence>
<keyword evidence="15" id="KW-1185">Reference proteome</keyword>
<evidence type="ECO:0000256" key="5">
    <source>
        <dbReference type="ARBA" id="ARBA00007417"/>
    </source>
</evidence>
<dbReference type="EC" id="3.5.4.26" evidence="12"/>
<dbReference type="NCBIfam" id="TIGR00326">
    <property type="entry name" value="eubact_ribD"/>
    <property type="match status" value="1"/>
</dbReference>
<dbReference type="Gene3D" id="3.40.430.10">
    <property type="entry name" value="Dihydrofolate Reductase, subunit A"/>
    <property type="match status" value="1"/>
</dbReference>
<name>A0ABT7QKT6_9GAMM</name>
<keyword evidence="9 12" id="KW-0521">NADP</keyword>
<dbReference type="GO" id="GO:0008703">
    <property type="term" value="F:5-amino-6-(5-phosphoribosylamino)uracil reductase activity"/>
    <property type="evidence" value="ECO:0007669"/>
    <property type="project" value="UniProtKB-EC"/>
</dbReference>
<comment type="catalytic activity">
    <reaction evidence="12">
        <text>2,5-diamino-6-hydroxy-4-(5-phosphoribosylamino)-pyrimidine + H2O + H(+) = 5-amino-6-(5-phospho-D-ribosylamino)uracil + NH4(+)</text>
        <dbReference type="Rhea" id="RHEA:21868"/>
        <dbReference type="ChEBI" id="CHEBI:15377"/>
        <dbReference type="ChEBI" id="CHEBI:15378"/>
        <dbReference type="ChEBI" id="CHEBI:28938"/>
        <dbReference type="ChEBI" id="CHEBI:58453"/>
        <dbReference type="ChEBI" id="CHEBI:58614"/>
        <dbReference type="EC" id="3.5.4.26"/>
    </reaction>
</comment>
<comment type="caution">
    <text evidence="14">The sequence shown here is derived from an EMBL/GenBank/DDBJ whole genome shotgun (WGS) entry which is preliminary data.</text>
</comment>
<gene>
    <name evidence="14" type="primary">ribD</name>
    <name evidence="14" type="ORF">NQX30_02510</name>
</gene>
<evidence type="ECO:0000256" key="2">
    <source>
        <dbReference type="ARBA" id="ARBA00004882"/>
    </source>
</evidence>
<evidence type="ECO:0000256" key="8">
    <source>
        <dbReference type="ARBA" id="ARBA00022833"/>
    </source>
</evidence>
<evidence type="ECO:0000256" key="6">
    <source>
        <dbReference type="ARBA" id="ARBA00022619"/>
    </source>
</evidence>
<comment type="cofactor">
    <cofactor evidence="12">
        <name>Zn(2+)</name>
        <dbReference type="ChEBI" id="CHEBI:29105"/>
    </cofactor>
    <text evidence="12">Binds 1 zinc ion.</text>
</comment>
<feature type="domain" description="CMP/dCMP-type deaminase" evidence="13">
    <location>
        <begin position="18"/>
        <end position="139"/>
    </location>
</feature>
<keyword evidence="11" id="KW-0511">Multifunctional enzyme</keyword>
<dbReference type="SUPFAM" id="SSF53927">
    <property type="entry name" value="Cytidine deaminase-like"/>
    <property type="match status" value="1"/>
</dbReference>
<dbReference type="InterPro" id="IPR050765">
    <property type="entry name" value="Riboflavin_Biosynth_HTPR"/>
</dbReference>
<dbReference type="InterPro" id="IPR024072">
    <property type="entry name" value="DHFR-like_dom_sf"/>
</dbReference>
<dbReference type="SUPFAM" id="SSF53597">
    <property type="entry name" value="Dihydrofolate reductase-like"/>
    <property type="match status" value="1"/>
</dbReference>
<comment type="function">
    <text evidence="1 12">Converts 2,5-diamino-6-(ribosylamino)-4(3h)-pyrimidinone 5'-phosphate into 5-amino-6-(ribosylamino)-2,4(1h,3h)-pyrimidinedione 5'-phosphate.</text>
</comment>
<comment type="catalytic activity">
    <reaction evidence="12">
        <text>5-amino-6-(5-phospho-D-ribitylamino)uracil + NADP(+) = 5-amino-6-(5-phospho-D-ribosylamino)uracil + NADPH + H(+)</text>
        <dbReference type="Rhea" id="RHEA:17845"/>
        <dbReference type="ChEBI" id="CHEBI:15378"/>
        <dbReference type="ChEBI" id="CHEBI:57783"/>
        <dbReference type="ChEBI" id="CHEBI:58349"/>
        <dbReference type="ChEBI" id="CHEBI:58421"/>
        <dbReference type="ChEBI" id="CHEBI:58453"/>
        <dbReference type="EC" id="1.1.1.193"/>
    </reaction>
</comment>
<comment type="similarity">
    <text evidence="4 12">In the N-terminal section; belongs to the cytidine and deoxycytidylate deaminase family.</text>
</comment>
<evidence type="ECO:0000256" key="9">
    <source>
        <dbReference type="ARBA" id="ARBA00022857"/>
    </source>
</evidence>
<accession>A0ABT7QKT6</accession>
<evidence type="ECO:0000256" key="3">
    <source>
        <dbReference type="ARBA" id="ARBA00004910"/>
    </source>
</evidence>
<evidence type="ECO:0000256" key="10">
    <source>
        <dbReference type="ARBA" id="ARBA00023002"/>
    </source>
</evidence>
<keyword evidence="7 12" id="KW-0479">Metal-binding</keyword>
<dbReference type="PANTHER" id="PTHR38011:SF7">
    <property type="entry name" value="2,5-DIAMINO-6-RIBOSYLAMINO-4(3H)-PYRIMIDINONE 5'-PHOSPHATE REDUCTASE"/>
    <property type="match status" value="1"/>
</dbReference>
<dbReference type="InterPro" id="IPR016193">
    <property type="entry name" value="Cytidine_deaminase-like"/>
</dbReference>
<protein>
    <recommendedName>
        <fullName evidence="12">Riboflavin biosynthesis protein RibD</fullName>
    </recommendedName>
    <domain>
        <recommendedName>
            <fullName evidence="12">Diaminohydroxyphosphoribosylaminopyrimidine deaminase</fullName>
            <shortName evidence="12">DRAP deaminase</shortName>
            <ecNumber evidence="12">3.5.4.26</ecNumber>
        </recommendedName>
        <alternativeName>
            <fullName evidence="12">Riboflavin-specific deaminase</fullName>
        </alternativeName>
    </domain>
    <domain>
        <recommendedName>
            <fullName evidence="12">5-amino-6-(5-phosphoribosylamino)uracil reductase</fullName>
            <ecNumber evidence="12">1.1.1.193</ecNumber>
        </recommendedName>
        <alternativeName>
            <fullName evidence="12">HTP reductase</fullName>
        </alternativeName>
    </domain>
</protein>
<evidence type="ECO:0000259" key="13">
    <source>
        <dbReference type="PROSITE" id="PS51747"/>
    </source>
</evidence>
<evidence type="ECO:0000313" key="14">
    <source>
        <dbReference type="EMBL" id="MDM5147247.1"/>
    </source>
</evidence>
<evidence type="ECO:0000313" key="15">
    <source>
        <dbReference type="Proteomes" id="UP001168167"/>
    </source>
</evidence>
<dbReference type="InterPro" id="IPR002734">
    <property type="entry name" value="RibDG_C"/>
</dbReference>
<dbReference type="PIRSF" id="PIRSF006769">
    <property type="entry name" value="RibD"/>
    <property type="match status" value="1"/>
</dbReference>
<evidence type="ECO:0000256" key="7">
    <source>
        <dbReference type="ARBA" id="ARBA00022723"/>
    </source>
</evidence>
<dbReference type="EMBL" id="JANQAO010000001">
    <property type="protein sequence ID" value="MDM5147247.1"/>
    <property type="molecule type" value="Genomic_DNA"/>
</dbReference>